<accession>A0ABW0J2J8</accession>
<proteinExistence type="predicted"/>
<evidence type="ECO:0000313" key="2">
    <source>
        <dbReference type="Proteomes" id="UP001596103"/>
    </source>
</evidence>
<organism evidence="1 2">
    <name type="scientific">Paraburkholderia denitrificans</name>
    <dbReference type="NCBI Taxonomy" id="694025"/>
    <lineage>
        <taxon>Bacteria</taxon>
        <taxon>Pseudomonadati</taxon>
        <taxon>Pseudomonadota</taxon>
        <taxon>Betaproteobacteria</taxon>
        <taxon>Burkholderiales</taxon>
        <taxon>Burkholderiaceae</taxon>
        <taxon>Paraburkholderia</taxon>
    </lineage>
</organism>
<evidence type="ECO:0000313" key="1">
    <source>
        <dbReference type="EMBL" id="MFC5427241.1"/>
    </source>
</evidence>
<sequence length="60" mass="7068">MIRFPFWLPQRRKTLAGRGIRSLPTLPIIGRLTYEWNIFSIFIYGEILIASTSAMTYSFR</sequence>
<dbReference type="RefSeq" id="WP_377708561.1">
    <property type="nucleotide sequence ID" value="NZ_JBHSMP010000001.1"/>
</dbReference>
<reference evidence="2" key="1">
    <citation type="journal article" date="2019" name="Int. J. Syst. Evol. Microbiol.">
        <title>The Global Catalogue of Microorganisms (GCM) 10K type strain sequencing project: providing services to taxonomists for standard genome sequencing and annotation.</title>
        <authorList>
            <consortium name="The Broad Institute Genomics Platform"/>
            <consortium name="The Broad Institute Genome Sequencing Center for Infectious Disease"/>
            <person name="Wu L."/>
            <person name="Ma J."/>
        </authorList>
    </citation>
    <scope>NUCLEOTIDE SEQUENCE [LARGE SCALE GENOMIC DNA]</scope>
    <source>
        <strain evidence="2">CCUG 56042</strain>
    </source>
</reference>
<name>A0ABW0J2J8_9BURK</name>
<keyword evidence="2" id="KW-1185">Reference proteome</keyword>
<dbReference type="Proteomes" id="UP001596103">
    <property type="component" value="Unassembled WGS sequence"/>
</dbReference>
<gene>
    <name evidence="1" type="ORF">ACFPTO_00190</name>
</gene>
<dbReference type="EMBL" id="JBHSMP010000001">
    <property type="protein sequence ID" value="MFC5427241.1"/>
    <property type="molecule type" value="Genomic_DNA"/>
</dbReference>
<protein>
    <submittedName>
        <fullName evidence="1">Uncharacterized protein</fullName>
    </submittedName>
</protein>
<comment type="caution">
    <text evidence="1">The sequence shown here is derived from an EMBL/GenBank/DDBJ whole genome shotgun (WGS) entry which is preliminary data.</text>
</comment>